<dbReference type="Gene3D" id="3.40.50.1820">
    <property type="entry name" value="alpha/beta hydrolase"/>
    <property type="match status" value="1"/>
</dbReference>
<sequence>MPNDYIFTARRRVGEKFTDEPGPVRFLKVPASVQSYDARHVISSPNDWAAEVQGLADGDENPNSIGPKGDVLIFVHGYNNDIPIILDRMRQLRADMVAEGWHGEIVAFDWPSNNQTLNYWEDRSDGAGVAAELVAKGIVLLKKGQDAGCETNVHVMGHSTGAYVIMEAFAQAEKRGDLFKSDWRVGQVAFIGGDVSSDSLTLSSEWAQPMFRRIMRLTNYSNPFDAVLAVSNAKRLGVSPRVGRVGLPAIVNAKAINVDCGAYFNTLNPKTAKVIGSWTHSWHIGNRVFARDLAMTLEGAIDRNAIPTRAIEHDRLILQDKPRPKFQSEWDVKTDAKNAAPRI</sequence>
<name>A0ABS4ESS9_9HYPH</name>
<organism evidence="1 2">
    <name type="scientific">Rhizobium herbae</name>
    <dbReference type="NCBI Taxonomy" id="508661"/>
    <lineage>
        <taxon>Bacteria</taxon>
        <taxon>Pseudomonadati</taxon>
        <taxon>Pseudomonadota</taxon>
        <taxon>Alphaproteobacteria</taxon>
        <taxon>Hyphomicrobiales</taxon>
        <taxon>Rhizobiaceae</taxon>
        <taxon>Rhizobium/Agrobacterium group</taxon>
        <taxon>Rhizobium</taxon>
    </lineage>
</organism>
<comment type="caution">
    <text evidence="1">The sequence shown here is derived from an EMBL/GenBank/DDBJ whole genome shotgun (WGS) entry which is preliminary data.</text>
</comment>
<dbReference type="RefSeq" id="WP_209855006.1">
    <property type="nucleotide sequence ID" value="NZ_JAGGJV010000009.1"/>
</dbReference>
<protein>
    <submittedName>
        <fullName evidence="1">Pimeloyl-ACP methyl ester carboxylesterase</fullName>
    </submittedName>
</protein>
<accession>A0ABS4ESS9</accession>
<dbReference type="InterPro" id="IPR010297">
    <property type="entry name" value="DUF900_hydrolase"/>
</dbReference>
<dbReference type="EMBL" id="JAGGJV010000009">
    <property type="protein sequence ID" value="MBP1861014.1"/>
    <property type="molecule type" value="Genomic_DNA"/>
</dbReference>
<dbReference type="Proteomes" id="UP000823786">
    <property type="component" value="Unassembled WGS sequence"/>
</dbReference>
<evidence type="ECO:0000313" key="1">
    <source>
        <dbReference type="EMBL" id="MBP1861014.1"/>
    </source>
</evidence>
<reference evidence="1 2" key="1">
    <citation type="submission" date="2021-03" db="EMBL/GenBank/DDBJ databases">
        <title>Genomic Encyclopedia of Type Strains, Phase IV (KMG-IV): sequencing the most valuable type-strain genomes for metagenomic binning, comparative biology and taxonomic classification.</title>
        <authorList>
            <person name="Goeker M."/>
        </authorList>
    </citation>
    <scope>NUCLEOTIDE SEQUENCE [LARGE SCALE GENOMIC DNA]</scope>
    <source>
        <strain evidence="1 2">DSM 26427</strain>
    </source>
</reference>
<dbReference type="InterPro" id="IPR029058">
    <property type="entry name" value="AB_hydrolase_fold"/>
</dbReference>
<dbReference type="SUPFAM" id="SSF53474">
    <property type="entry name" value="alpha/beta-Hydrolases"/>
    <property type="match status" value="1"/>
</dbReference>
<keyword evidence="2" id="KW-1185">Reference proteome</keyword>
<gene>
    <name evidence="1" type="ORF">J2Z75_004542</name>
</gene>
<evidence type="ECO:0000313" key="2">
    <source>
        <dbReference type="Proteomes" id="UP000823786"/>
    </source>
</evidence>
<dbReference type="Pfam" id="PF05990">
    <property type="entry name" value="DUF900"/>
    <property type="match status" value="1"/>
</dbReference>
<proteinExistence type="predicted"/>